<dbReference type="GO" id="GO:0016020">
    <property type="term" value="C:membrane"/>
    <property type="evidence" value="ECO:0007669"/>
    <property type="project" value="UniProtKB-SubCell"/>
</dbReference>
<reference evidence="11" key="1">
    <citation type="submission" date="2018-10" db="EMBL/GenBank/DDBJ databases">
        <title>De novo assembly of a Great Dane genome.</title>
        <authorList>
            <person name="Kidd J.M."/>
            <person name="Pendleton A.L."/>
            <person name="Shen F."/>
            <person name="Emery S."/>
        </authorList>
    </citation>
    <scope>NUCLEOTIDE SEQUENCE [LARGE SCALE GENOMIC DNA]</scope>
    <source>
        <strain evidence="11">Great Dane</strain>
    </source>
</reference>
<dbReference type="Gene3D" id="2.60.40.10">
    <property type="entry name" value="Immunoglobulins"/>
    <property type="match status" value="2"/>
</dbReference>
<dbReference type="FunFam" id="2.60.40.10:FF:001515">
    <property type="entry name" value="Colony stimulating factor 2 receptor alpha subunit"/>
    <property type="match status" value="1"/>
</dbReference>
<dbReference type="PANTHER" id="PTHR23037">
    <property type="entry name" value="CYTOKINE RECEPTOR"/>
    <property type="match status" value="1"/>
</dbReference>
<organism evidence="11 12">
    <name type="scientific">Canis lupus familiaris</name>
    <name type="common">Dog</name>
    <name type="synonym">Canis familiaris</name>
    <dbReference type="NCBI Taxonomy" id="9615"/>
    <lineage>
        <taxon>Eukaryota</taxon>
        <taxon>Metazoa</taxon>
        <taxon>Chordata</taxon>
        <taxon>Craniata</taxon>
        <taxon>Vertebrata</taxon>
        <taxon>Euteleostomi</taxon>
        <taxon>Mammalia</taxon>
        <taxon>Eutheria</taxon>
        <taxon>Laurasiatheria</taxon>
        <taxon>Carnivora</taxon>
        <taxon>Caniformia</taxon>
        <taxon>Canidae</taxon>
        <taxon>Canis</taxon>
    </lineage>
</organism>
<dbReference type="PROSITE" id="PS01356">
    <property type="entry name" value="HEMATOPO_REC_S_F2"/>
    <property type="match status" value="1"/>
</dbReference>
<feature type="region of interest" description="Disordered" evidence="8">
    <location>
        <begin position="483"/>
        <end position="527"/>
    </location>
</feature>
<evidence type="ECO:0000313" key="11">
    <source>
        <dbReference type="Ensembl" id="ENSCAFP00040017729.1"/>
    </source>
</evidence>
<dbReference type="InterPro" id="IPR003532">
    <property type="entry name" value="Short_hematopoietin_rcpt_2_CS"/>
</dbReference>
<dbReference type="AlphaFoldDB" id="A0A8C0S8X7"/>
<evidence type="ECO:0000259" key="10">
    <source>
        <dbReference type="PROSITE" id="PS50853"/>
    </source>
</evidence>
<evidence type="ECO:0000256" key="8">
    <source>
        <dbReference type="SAM" id="MobiDB-lite"/>
    </source>
</evidence>
<feature type="compositionally biased region" description="Basic and acidic residues" evidence="8">
    <location>
        <begin position="441"/>
        <end position="455"/>
    </location>
</feature>
<dbReference type="InterPro" id="IPR015321">
    <property type="entry name" value="TypeI_recpt_CBD"/>
</dbReference>
<dbReference type="FunFam" id="2.60.40.10:FF:001087">
    <property type="entry name" value="Colony stimulating factor 2 receptor alpha subunit"/>
    <property type="match status" value="1"/>
</dbReference>
<protein>
    <recommendedName>
        <fullName evidence="10">Fibronectin type-III domain-containing protein</fullName>
    </recommendedName>
</protein>
<keyword evidence="5 9" id="KW-0472">Membrane</keyword>
<feature type="transmembrane region" description="Helical" evidence="9">
    <location>
        <begin position="346"/>
        <end position="365"/>
    </location>
</feature>
<dbReference type="Pfam" id="PF18611">
    <property type="entry name" value="IL3Ra_N"/>
    <property type="match status" value="1"/>
</dbReference>
<name>A0A8C0S8X7_CANLF</name>
<feature type="domain" description="Fibronectin type-III" evidence="10">
    <location>
        <begin position="239"/>
        <end position="339"/>
    </location>
</feature>
<dbReference type="InterPro" id="IPR036116">
    <property type="entry name" value="FN3_sf"/>
</dbReference>
<keyword evidence="6" id="KW-0675">Receptor</keyword>
<dbReference type="PROSITE" id="PS50853">
    <property type="entry name" value="FN3"/>
    <property type="match status" value="1"/>
</dbReference>
<evidence type="ECO:0000256" key="4">
    <source>
        <dbReference type="ARBA" id="ARBA00022989"/>
    </source>
</evidence>
<reference evidence="11" key="2">
    <citation type="submission" date="2025-08" db="UniProtKB">
        <authorList>
            <consortium name="Ensembl"/>
        </authorList>
    </citation>
    <scope>IDENTIFICATION</scope>
</reference>
<evidence type="ECO:0000256" key="2">
    <source>
        <dbReference type="ARBA" id="ARBA00022692"/>
    </source>
</evidence>
<evidence type="ECO:0000256" key="6">
    <source>
        <dbReference type="ARBA" id="ARBA00023170"/>
    </source>
</evidence>
<evidence type="ECO:0000256" key="9">
    <source>
        <dbReference type="SAM" id="Phobius"/>
    </source>
</evidence>
<dbReference type="GO" id="GO:0004896">
    <property type="term" value="F:cytokine receptor activity"/>
    <property type="evidence" value="ECO:0007669"/>
    <property type="project" value="InterPro"/>
</dbReference>
<dbReference type="Pfam" id="PF09240">
    <property type="entry name" value="IL6Ra-bind"/>
    <property type="match status" value="1"/>
</dbReference>
<feature type="region of interest" description="Disordered" evidence="8">
    <location>
        <begin position="441"/>
        <end position="465"/>
    </location>
</feature>
<evidence type="ECO:0000313" key="12">
    <source>
        <dbReference type="Proteomes" id="UP000694542"/>
    </source>
</evidence>
<evidence type="ECO:0000256" key="7">
    <source>
        <dbReference type="ARBA" id="ARBA00023180"/>
    </source>
</evidence>
<evidence type="ECO:0000256" key="5">
    <source>
        <dbReference type="ARBA" id="ARBA00023136"/>
    </source>
</evidence>
<accession>A0A8C0S8X7</accession>
<keyword evidence="2 9" id="KW-0812">Transmembrane</keyword>
<dbReference type="InterPro" id="IPR013783">
    <property type="entry name" value="Ig-like_fold"/>
</dbReference>
<dbReference type="Ensembl" id="ENSCAFT00040020438.1">
    <property type="protein sequence ID" value="ENSCAFP00040017729.1"/>
    <property type="gene ID" value="ENSCAFG00040011077.1"/>
</dbReference>
<comment type="subcellular location">
    <subcellularLocation>
        <location evidence="1">Membrane</location>
        <topology evidence="1">Single-pass type I membrane protein</topology>
    </subcellularLocation>
</comment>
<keyword evidence="3" id="KW-0732">Signal</keyword>
<keyword evidence="7" id="KW-0325">Glycoprotein</keyword>
<evidence type="ECO:0000256" key="1">
    <source>
        <dbReference type="ARBA" id="ARBA00004479"/>
    </source>
</evidence>
<dbReference type="SUPFAM" id="SSF49265">
    <property type="entry name" value="Fibronectin type III"/>
    <property type="match status" value="2"/>
</dbReference>
<dbReference type="InterPro" id="IPR003961">
    <property type="entry name" value="FN3_dom"/>
</dbReference>
<dbReference type="PANTHER" id="PTHR23037:SF46">
    <property type="entry name" value="INTERLEUKIN 5 RECEPTOR SUBUNIT ALPHA"/>
    <property type="match status" value="1"/>
</dbReference>
<sequence length="563" mass="64137">MSLQCNQCAHFLTQQRAVQDNNQMSERQETEKANRWPERSLVQWDLTTVEGFPSLNMKFDSRRMELSWDCKENTTYLECVMIHKEKGPIEIMLKENECHCKFPDYSLHEGVTFMVKVNSIQRPIPETLVYTNSGGKGTAAQNFSCFIYNANFMNCTWAKGQAAPDDVQYFLYIRDLKYRRERECPHYLEDSGTHVGCHLEDLSGLAYYNYFLVNGTSQRTGIQFFDSILYWKKIEIYSPPNNISVHCNVSHCLIQWEKPVTRHTLSNREFKYQLDIQRLKNKEHSGNQLIEVSGNWENKYNFPSPEPRAKHTVKIRTSDARIQRWGSWSQPVEFGSDDPEASLVHIYMLVVLVTLVSALIIGCLLKRPPSHPIRPPHISCTLDFVRAQRCLHRACIQPHGSELPLCGMLSPPTPLLAVHFHPISLTRFLASRRLFPRIPHVKDKWNDNHPSDHQVGKGGGRAADRDEEGASWALLHVHPRASPWAVPQMPSTKIPRPPGPRFPSIPSGQPGPTHGVPETPTPPSSFSSQVIWEKFVSDPQKADNEEIVTVEEVTAVTAAPASV</sequence>
<dbReference type="Proteomes" id="UP000694542">
    <property type="component" value="Chromosome X"/>
</dbReference>
<proteinExistence type="predicted"/>
<dbReference type="InterPro" id="IPR040907">
    <property type="entry name" value="IL3Ra_N"/>
</dbReference>
<keyword evidence="4 9" id="KW-1133">Transmembrane helix</keyword>
<evidence type="ECO:0000256" key="3">
    <source>
        <dbReference type="ARBA" id="ARBA00022729"/>
    </source>
</evidence>